<feature type="domain" description="HTH lysR-type" evidence="5">
    <location>
        <begin position="6"/>
        <end position="63"/>
    </location>
</feature>
<keyword evidence="4" id="KW-0804">Transcription</keyword>
<evidence type="ECO:0000256" key="1">
    <source>
        <dbReference type="ARBA" id="ARBA00009437"/>
    </source>
</evidence>
<dbReference type="Proteomes" id="UP000199125">
    <property type="component" value="Unassembled WGS sequence"/>
</dbReference>
<proteinExistence type="inferred from homology"/>
<name>A0A1H6LTK3_9RHOB</name>
<dbReference type="Gene3D" id="3.40.190.10">
    <property type="entry name" value="Periplasmic binding protein-like II"/>
    <property type="match status" value="2"/>
</dbReference>
<keyword evidence="7" id="KW-1185">Reference proteome</keyword>
<dbReference type="InterPro" id="IPR005119">
    <property type="entry name" value="LysR_subst-bd"/>
</dbReference>
<dbReference type="InterPro" id="IPR036390">
    <property type="entry name" value="WH_DNA-bd_sf"/>
</dbReference>
<sequence>MNTTLPPLRALQAFEAFGRLGSVSGAARALGVTPGAISQQLKQLEAHLGMPLLIKDGRRAALTPAARAYHDLISQGFERLMLAQSLIASQWQNGELTISGLPTLMQRWLNPRLLGFRATAGDVPIRMVATHREPDPQALGQSFRLTYGAAAQRYAHSRVLFTDRCFPVCSPGFLERYPDARDPAVLAGLPLIEIDWGPGYATVPRWEQWFDQAGTPARGLRPVAVHSLSGLAIEAAAAGQGAALAQASFVSADLESGRVLRLSDDDLPMPEPYLICWSPMTLARPAAREFLNWIMRETRPLRSPTVKEG</sequence>
<dbReference type="EMBL" id="FNXG01000002">
    <property type="protein sequence ID" value="SEH88810.1"/>
    <property type="molecule type" value="Genomic_DNA"/>
</dbReference>
<evidence type="ECO:0000313" key="6">
    <source>
        <dbReference type="EMBL" id="SEH88810.1"/>
    </source>
</evidence>
<dbReference type="InterPro" id="IPR058163">
    <property type="entry name" value="LysR-type_TF_proteobact-type"/>
</dbReference>
<evidence type="ECO:0000259" key="5">
    <source>
        <dbReference type="PROSITE" id="PS50931"/>
    </source>
</evidence>
<keyword evidence="3" id="KW-0238">DNA-binding</keyword>
<organism evidence="6 7">
    <name type="scientific">Paracoccus alkenifer</name>
    <dbReference type="NCBI Taxonomy" id="65735"/>
    <lineage>
        <taxon>Bacteria</taxon>
        <taxon>Pseudomonadati</taxon>
        <taxon>Pseudomonadota</taxon>
        <taxon>Alphaproteobacteria</taxon>
        <taxon>Rhodobacterales</taxon>
        <taxon>Paracoccaceae</taxon>
        <taxon>Paracoccus</taxon>
    </lineage>
</organism>
<evidence type="ECO:0000313" key="7">
    <source>
        <dbReference type="Proteomes" id="UP000199125"/>
    </source>
</evidence>
<dbReference type="PANTHER" id="PTHR30537">
    <property type="entry name" value="HTH-TYPE TRANSCRIPTIONAL REGULATOR"/>
    <property type="match status" value="1"/>
</dbReference>
<dbReference type="Gene3D" id="1.10.10.10">
    <property type="entry name" value="Winged helix-like DNA-binding domain superfamily/Winged helix DNA-binding domain"/>
    <property type="match status" value="1"/>
</dbReference>
<dbReference type="Pfam" id="PF03466">
    <property type="entry name" value="LysR_substrate"/>
    <property type="match status" value="1"/>
</dbReference>
<dbReference type="SUPFAM" id="SSF53850">
    <property type="entry name" value="Periplasmic binding protein-like II"/>
    <property type="match status" value="1"/>
</dbReference>
<accession>A0A1H6LTK3</accession>
<dbReference type="InterPro" id="IPR036388">
    <property type="entry name" value="WH-like_DNA-bd_sf"/>
</dbReference>
<evidence type="ECO:0000256" key="2">
    <source>
        <dbReference type="ARBA" id="ARBA00023015"/>
    </source>
</evidence>
<dbReference type="PROSITE" id="PS50931">
    <property type="entry name" value="HTH_LYSR"/>
    <property type="match status" value="1"/>
</dbReference>
<dbReference type="AlphaFoldDB" id="A0A1H6LTK3"/>
<dbReference type="GO" id="GO:0043565">
    <property type="term" value="F:sequence-specific DNA binding"/>
    <property type="evidence" value="ECO:0007669"/>
    <property type="project" value="TreeGrafter"/>
</dbReference>
<evidence type="ECO:0000256" key="4">
    <source>
        <dbReference type="ARBA" id="ARBA00023163"/>
    </source>
</evidence>
<gene>
    <name evidence="6" type="ORF">SAMN04488075_1638</name>
</gene>
<dbReference type="Pfam" id="PF00126">
    <property type="entry name" value="HTH_1"/>
    <property type="match status" value="1"/>
</dbReference>
<comment type="similarity">
    <text evidence="1">Belongs to the LysR transcriptional regulatory family.</text>
</comment>
<dbReference type="PANTHER" id="PTHR30537:SF79">
    <property type="entry name" value="TRANSCRIPTIONAL REGULATOR-RELATED"/>
    <property type="match status" value="1"/>
</dbReference>
<dbReference type="GO" id="GO:0003700">
    <property type="term" value="F:DNA-binding transcription factor activity"/>
    <property type="evidence" value="ECO:0007669"/>
    <property type="project" value="InterPro"/>
</dbReference>
<evidence type="ECO:0000256" key="3">
    <source>
        <dbReference type="ARBA" id="ARBA00023125"/>
    </source>
</evidence>
<dbReference type="GO" id="GO:0006351">
    <property type="term" value="P:DNA-templated transcription"/>
    <property type="evidence" value="ECO:0007669"/>
    <property type="project" value="TreeGrafter"/>
</dbReference>
<keyword evidence="2" id="KW-0805">Transcription regulation</keyword>
<dbReference type="SUPFAM" id="SSF46785">
    <property type="entry name" value="Winged helix' DNA-binding domain"/>
    <property type="match status" value="1"/>
</dbReference>
<reference evidence="7" key="1">
    <citation type="submission" date="2016-10" db="EMBL/GenBank/DDBJ databases">
        <authorList>
            <person name="Varghese N."/>
            <person name="Submissions S."/>
        </authorList>
    </citation>
    <scope>NUCLEOTIDE SEQUENCE [LARGE SCALE GENOMIC DNA]</scope>
    <source>
        <strain evidence="7">DSM 11593</strain>
    </source>
</reference>
<dbReference type="RefSeq" id="WP_177172512.1">
    <property type="nucleotide sequence ID" value="NZ_FNXG01000002.1"/>
</dbReference>
<dbReference type="STRING" id="65735.SAMN04488075_1638"/>
<protein>
    <submittedName>
        <fullName evidence="6">LysR family transcriptional regulator, glycine cleavage system transcriptional activator</fullName>
    </submittedName>
</protein>
<dbReference type="InterPro" id="IPR000847">
    <property type="entry name" value="LysR_HTH_N"/>
</dbReference>